<dbReference type="InterPro" id="IPR039429">
    <property type="entry name" value="SHMT-like_dom"/>
</dbReference>
<comment type="cofactor">
    <cofactor evidence="1 11 12">
        <name>pyridoxal 5'-phosphate</name>
        <dbReference type="ChEBI" id="CHEBI:597326"/>
    </cofactor>
</comment>
<dbReference type="GO" id="GO:0032259">
    <property type="term" value="P:methylation"/>
    <property type="evidence" value="ECO:0007669"/>
    <property type="project" value="UniProtKB-KW"/>
</dbReference>
<feature type="domain" description="Serine hydroxymethyltransferase-like" evidence="13">
    <location>
        <begin position="5"/>
        <end position="380"/>
    </location>
</feature>
<name>A0A1K2I6D6_9LACO</name>
<evidence type="ECO:0000256" key="11">
    <source>
        <dbReference type="HAMAP-Rule" id="MF_00051"/>
    </source>
</evidence>
<feature type="binding site" evidence="11">
    <location>
        <position position="239"/>
    </location>
    <ligand>
        <name>(6S)-5,6,7,8-tetrahydrofolate</name>
        <dbReference type="ChEBI" id="CHEBI:57453"/>
    </ligand>
</feature>
<dbReference type="GO" id="GO:0019264">
    <property type="term" value="P:glycine biosynthetic process from serine"/>
    <property type="evidence" value="ECO:0007669"/>
    <property type="project" value="UniProtKB-UniRule"/>
</dbReference>
<evidence type="ECO:0000259" key="13">
    <source>
        <dbReference type="Pfam" id="PF00464"/>
    </source>
</evidence>
<dbReference type="InterPro" id="IPR049943">
    <property type="entry name" value="Ser_HO-MeTrfase-like"/>
</dbReference>
<keyword evidence="9 11" id="KW-0663">Pyridoxal phosphate</keyword>
<comment type="function">
    <text evidence="10">Catalyzes the reversible interconversion of serine and glycine with tetrahydrofolate (THF) serving as the one-carbon carrier. This reaction serves as the major source of one-carbon groups required for the biosynthesis of purines, thymidylate, methionine, and other important biomolecules. Also exhibits THF-independent aldolase activity toward beta-hydroxyamino acids, producing glycine and aldehydes, via a retro-aldol mechanism. Thus, is able to catalyze the cleavage of L-allo-threonine.</text>
</comment>
<dbReference type="PIRSF" id="PIRSF000412">
    <property type="entry name" value="SHMT"/>
    <property type="match status" value="1"/>
</dbReference>
<dbReference type="CDD" id="cd00378">
    <property type="entry name" value="SHMT"/>
    <property type="match status" value="1"/>
</dbReference>
<keyword evidence="6 11" id="KW-0554">One-carbon metabolism</keyword>
<dbReference type="FunFam" id="3.40.640.10:FF:000001">
    <property type="entry name" value="Serine hydroxymethyltransferase"/>
    <property type="match status" value="1"/>
</dbReference>
<feature type="modified residue" description="N6-(pyridoxal phosphate)lysine" evidence="11 12">
    <location>
        <position position="225"/>
    </location>
</feature>
<dbReference type="GO" id="GO:0004372">
    <property type="term" value="F:glycine hydroxymethyltransferase activity"/>
    <property type="evidence" value="ECO:0007669"/>
    <property type="project" value="UniProtKB-UniRule"/>
</dbReference>
<comment type="pathway">
    <text evidence="11">Amino-acid biosynthesis; glycine biosynthesis; glycine from L-serine: step 1/1.</text>
</comment>
<feature type="binding site" evidence="11">
    <location>
        <begin position="120"/>
        <end position="122"/>
    </location>
    <ligand>
        <name>(6S)-5,6,7,8-tetrahydrofolate</name>
        <dbReference type="ChEBI" id="CHEBI:57453"/>
    </ligand>
</feature>
<keyword evidence="8 11" id="KW-0808">Transferase</keyword>
<dbReference type="GO" id="GO:0035999">
    <property type="term" value="P:tetrahydrofolate interconversion"/>
    <property type="evidence" value="ECO:0007669"/>
    <property type="project" value="UniProtKB-UniRule"/>
</dbReference>
<dbReference type="InterPro" id="IPR001085">
    <property type="entry name" value="Ser_HO-MeTrfase"/>
</dbReference>
<dbReference type="InterPro" id="IPR015421">
    <property type="entry name" value="PyrdxlP-dep_Trfase_major"/>
</dbReference>
<evidence type="ECO:0000256" key="8">
    <source>
        <dbReference type="ARBA" id="ARBA00022679"/>
    </source>
</evidence>
<dbReference type="GO" id="GO:0005829">
    <property type="term" value="C:cytosol"/>
    <property type="evidence" value="ECO:0007669"/>
    <property type="project" value="TreeGrafter"/>
</dbReference>
<dbReference type="GO" id="GO:0030170">
    <property type="term" value="F:pyridoxal phosphate binding"/>
    <property type="evidence" value="ECO:0007669"/>
    <property type="project" value="UniProtKB-UniRule"/>
</dbReference>
<sequence length="417" mass="45834">MDFQVRDPEVWQAIQREVKRQEQTIELIASENIVSDSVRAAQGSVLTNKYVEGYPKHRFYGGCTYIDQVEQLAIKRAKQLFDAEYANVQPHSGSSANMAVYAALLEPGDRVLGMNLADGGHLTHGAAISFSGQTYQFKGYGVDPKSGYIDYQQVRQLAHTFHPRLIVAGASAYSRQIDFRKFRQIADEVDAYLMVDMAHIAGLVAAGLHPNPVPEADVVTSTTHKTLRGPRGGLILAKEQYAKAINAAVFPGIQGGPLEHVIAAKAIAFKEAQQAMFKTYMRQVVKNAQAMAAVFNQDKRLKVVSGGTDTHLLLVDVTGFNITGRTAQDLLDTVNITLNKNTIPEEQNGPFKTSGIRLGTPAMTTRGMKESQAEAIAKLIIQTLEHHEDPLALARIKQQVIAITKRFPINAKSFEIH</sequence>
<comment type="subunit">
    <text evidence="4 11">Homodimer.</text>
</comment>
<evidence type="ECO:0000256" key="1">
    <source>
        <dbReference type="ARBA" id="ARBA00001933"/>
    </source>
</evidence>
<evidence type="ECO:0000256" key="9">
    <source>
        <dbReference type="ARBA" id="ARBA00022898"/>
    </source>
</evidence>
<dbReference type="GO" id="GO:0008168">
    <property type="term" value="F:methyltransferase activity"/>
    <property type="evidence" value="ECO:0007669"/>
    <property type="project" value="UniProtKB-KW"/>
</dbReference>
<evidence type="ECO:0000256" key="10">
    <source>
        <dbReference type="ARBA" id="ARBA00054606"/>
    </source>
</evidence>
<feature type="binding site" evidence="11">
    <location>
        <position position="116"/>
    </location>
    <ligand>
        <name>(6S)-5,6,7,8-tetrahydrofolate</name>
        <dbReference type="ChEBI" id="CHEBI:57453"/>
    </ligand>
</feature>
<accession>A0A1K2I6D6</accession>
<comment type="pathway">
    <text evidence="11">One-carbon metabolism; tetrahydrofolate interconversion.</text>
</comment>
<dbReference type="AlphaFoldDB" id="A0A1K2I6D6"/>
<dbReference type="Gene3D" id="3.90.1150.10">
    <property type="entry name" value="Aspartate Aminotransferase, domain 1"/>
    <property type="match status" value="1"/>
</dbReference>
<evidence type="ECO:0000256" key="3">
    <source>
        <dbReference type="ARBA" id="ARBA00006376"/>
    </source>
</evidence>
<gene>
    <name evidence="11" type="primary">glyA</name>
    <name evidence="14" type="ORF">LREN565_0919</name>
</gene>
<dbReference type="InterPro" id="IPR015424">
    <property type="entry name" value="PyrdxlP-dep_Trfase"/>
</dbReference>
<dbReference type="NCBIfam" id="NF000586">
    <property type="entry name" value="PRK00011.1"/>
    <property type="match status" value="1"/>
</dbReference>
<dbReference type="Gene3D" id="3.40.640.10">
    <property type="entry name" value="Type I PLP-dependent aspartate aminotransferase-like (Major domain)"/>
    <property type="match status" value="1"/>
</dbReference>
<comment type="caution">
    <text evidence="11">Lacks conserved residue(s) required for the propagation of feature annotation.</text>
</comment>
<comment type="catalytic activity">
    <reaction evidence="11">
        <text>(6R)-5,10-methylene-5,6,7,8-tetrahydrofolate + glycine + H2O = (6S)-5,6,7,8-tetrahydrofolate + L-serine</text>
        <dbReference type="Rhea" id="RHEA:15481"/>
        <dbReference type="ChEBI" id="CHEBI:15377"/>
        <dbReference type="ChEBI" id="CHEBI:15636"/>
        <dbReference type="ChEBI" id="CHEBI:33384"/>
        <dbReference type="ChEBI" id="CHEBI:57305"/>
        <dbReference type="ChEBI" id="CHEBI:57453"/>
        <dbReference type="EC" id="2.1.2.1"/>
    </reaction>
</comment>
<dbReference type="InterPro" id="IPR015422">
    <property type="entry name" value="PyrdxlP-dep_Trfase_small"/>
</dbReference>
<organism evidence="14">
    <name type="scientific">Loigolactobacillus rennini</name>
    <dbReference type="NCBI Taxonomy" id="238013"/>
    <lineage>
        <taxon>Bacteria</taxon>
        <taxon>Bacillati</taxon>
        <taxon>Bacillota</taxon>
        <taxon>Bacilli</taxon>
        <taxon>Lactobacillales</taxon>
        <taxon>Lactobacillaceae</taxon>
        <taxon>Loigolactobacillus</taxon>
    </lineage>
</organism>
<dbReference type="PANTHER" id="PTHR11680">
    <property type="entry name" value="SERINE HYDROXYMETHYLTRANSFERASE"/>
    <property type="match status" value="1"/>
</dbReference>
<keyword evidence="7 11" id="KW-0028">Amino-acid biosynthesis</keyword>
<proteinExistence type="inferred from homology"/>
<dbReference type="Pfam" id="PF00464">
    <property type="entry name" value="SHMT"/>
    <property type="match status" value="1"/>
</dbReference>
<evidence type="ECO:0000256" key="6">
    <source>
        <dbReference type="ARBA" id="ARBA00022563"/>
    </source>
</evidence>
<evidence type="ECO:0000313" key="14">
    <source>
        <dbReference type="EMBL" id="SFZ87806.1"/>
    </source>
</evidence>
<protein>
    <recommendedName>
        <fullName evidence="11">Serine hydroxymethyltransferase</fullName>
        <shortName evidence="11">SHMT</shortName>
        <shortName evidence="11">Serine methylase</shortName>
        <ecNumber evidence="11">2.1.2.1</ecNumber>
    </recommendedName>
</protein>
<evidence type="ECO:0000256" key="7">
    <source>
        <dbReference type="ARBA" id="ARBA00022605"/>
    </source>
</evidence>
<dbReference type="EC" id="2.1.2.1" evidence="11"/>
<keyword evidence="14" id="KW-0489">Methyltransferase</keyword>
<dbReference type="InterPro" id="IPR019798">
    <property type="entry name" value="Ser_HO-MeTrfase_PLP_BS"/>
</dbReference>
<dbReference type="HAMAP" id="MF_00051">
    <property type="entry name" value="SHMT"/>
    <property type="match status" value="1"/>
</dbReference>
<dbReference type="UniPathway" id="UPA00288">
    <property type="reaction ID" value="UER01023"/>
</dbReference>
<evidence type="ECO:0000256" key="5">
    <source>
        <dbReference type="ARBA" id="ARBA00022490"/>
    </source>
</evidence>
<dbReference type="UniPathway" id="UPA00193"/>
<comment type="similarity">
    <text evidence="3 11">Belongs to the SHMT family.</text>
</comment>
<dbReference type="SUPFAM" id="SSF53383">
    <property type="entry name" value="PLP-dependent transferases"/>
    <property type="match status" value="1"/>
</dbReference>
<keyword evidence="5 11" id="KW-0963">Cytoplasm</keyword>
<dbReference type="PANTHER" id="PTHR11680:SF35">
    <property type="entry name" value="SERINE HYDROXYMETHYLTRANSFERASE 1"/>
    <property type="match status" value="1"/>
</dbReference>
<comment type="subcellular location">
    <subcellularLocation>
        <location evidence="2 11">Cytoplasm</location>
    </subcellularLocation>
</comment>
<evidence type="ECO:0000256" key="4">
    <source>
        <dbReference type="ARBA" id="ARBA00011738"/>
    </source>
</evidence>
<dbReference type="EMBL" id="LT634362">
    <property type="protein sequence ID" value="SFZ87806.1"/>
    <property type="molecule type" value="Genomic_DNA"/>
</dbReference>
<reference evidence="14" key="1">
    <citation type="submission" date="2016-11" db="EMBL/GenBank/DDBJ databases">
        <authorList>
            <person name="Jaros S."/>
            <person name="Januszkiewicz K."/>
            <person name="Wedrychowicz H."/>
        </authorList>
    </citation>
    <scope>NUCLEOTIDE SEQUENCE</scope>
    <source>
        <strain evidence="14">ACA-DC 565</strain>
    </source>
</reference>
<evidence type="ECO:0000256" key="2">
    <source>
        <dbReference type="ARBA" id="ARBA00004496"/>
    </source>
</evidence>
<dbReference type="PROSITE" id="PS00096">
    <property type="entry name" value="SHMT"/>
    <property type="match status" value="1"/>
</dbReference>
<feature type="site" description="Plays an important role in substrate specificity" evidence="11">
    <location>
        <position position="224"/>
    </location>
</feature>
<evidence type="ECO:0000256" key="12">
    <source>
        <dbReference type="PIRSR" id="PIRSR000412-50"/>
    </source>
</evidence>